<evidence type="ECO:0000313" key="11">
    <source>
        <dbReference type="EMBL" id="PXF46659.1"/>
    </source>
</evidence>
<comment type="similarity">
    <text evidence="3 8">Belongs to the DDOST 48 kDa subunit family.</text>
</comment>
<evidence type="ECO:0000256" key="3">
    <source>
        <dbReference type="ARBA" id="ARBA00008743"/>
    </source>
</evidence>
<proteinExistence type="inferred from homology"/>
<evidence type="ECO:0000259" key="9">
    <source>
        <dbReference type="Pfam" id="PF03345"/>
    </source>
</evidence>
<evidence type="ECO:0000256" key="1">
    <source>
        <dbReference type="ARBA" id="ARBA00004479"/>
    </source>
</evidence>
<dbReference type="InterPro" id="IPR055457">
    <property type="entry name" value="OST48_N"/>
</dbReference>
<keyword evidence="12" id="KW-1185">Reference proteome</keyword>
<evidence type="ECO:0000259" key="10">
    <source>
        <dbReference type="Pfam" id="PF23358"/>
    </source>
</evidence>
<keyword evidence="5 8" id="KW-0256">Endoplasmic reticulum</keyword>
<dbReference type="Pfam" id="PF23358">
    <property type="entry name" value="OST48_MD"/>
    <property type="match status" value="1"/>
</dbReference>
<evidence type="ECO:0000256" key="2">
    <source>
        <dbReference type="ARBA" id="ARBA00004922"/>
    </source>
</evidence>
<feature type="domain" description="OST48 N-terminal" evidence="9">
    <location>
        <begin position="31"/>
        <end position="267"/>
    </location>
</feature>
<dbReference type="GO" id="GO:0008250">
    <property type="term" value="C:oligosaccharyltransferase complex"/>
    <property type="evidence" value="ECO:0007669"/>
    <property type="project" value="TreeGrafter"/>
</dbReference>
<dbReference type="EMBL" id="NBIV01000035">
    <property type="protein sequence ID" value="PXF46659.1"/>
    <property type="molecule type" value="Genomic_DNA"/>
</dbReference>
<dbReference type="GO" id="GO:0016740">
    <property type="term" value="F:transferase activity"/>
    <property type="evidence" value="ECO:0007669"/>
    <property type="project" value="UniProtKB-KW"/>
</dbReference>
<dbReference type="Pfam" id="PF03345">
    <property type="entry name" value="OST48_N"/>
    <property type="match status" value="1"/>
</dbReference>
<evidence type="ECO:0000256" key="4">
    <source>
        <dbReference type="ARBA" id="ARBA00022692"/>
    </source>
</evidence>
<dbReference type="OrthoDB" id="29105at2759"/>
<protein>
    <recommendedName>
        <fullName evidence="8">Dolichyl-diphosphooligosaccharide--protein glycosyltransferase 48 kDa subunit</fullName>
        <shortName evidence="8">Oligosaccharyl transferase 48 kDa subunit</shortName>
    </recommendedName>
</protein>
<comment type="caution">
    <text evidence="11">The sequence shown here is derived from an EMBL/GenBank/DDBJ whole genome shotgun (WGS) entry which is preliminary data.</text>
</comment>
<dbReference type="InterPro" id="IPR005013">
    <property type="entry name" value="DDOST_48_kDa_subunit"/>
</dbReference>
<reference evidence="11 12" key="1">
    <citation type="journal article" date="2018" name="Mol. Biol. Evol.">
        <title>Analysis of the draft genome of the red seaweed Gracilariopsis chorda provides insights into genome size evolution in Rhodophyta.</title>
        <authorList>
            <person name="Lee J."/>
            <person name="Yang E.C."/>
            <person name="Graf L."/>
            <person name="Yang J.H."/>
            <person name="Qiu H."/>
            <person name="Zel Zion U."/>
            <person name="Chan C.X."/>
            <person name="Stephens T.G."/>
            <person name="Weber A.P.M."/>
            <person name="Boo G.H."/>
            <person name="Boo S.M."/>
            <person name="Kim K.M."/>
            <person name="Shin Y."/>
            <person name="Jung M."/>
            <person name="Lee S.J."/>
            <person name="Yim H.S."/>
            <person name="Lee J.H."/>
            <person name="Bhattacharya D."/>
            <person name="Yoon H.S."/>
        </authorList>
    </citation>
    <scope>NUCLEOTIDE SEQUENCE [LARGE SCALE GENOMIC DNA]</scope>
    <source>
        <strain evidence="11 12">SKKU-2015</strain>
        <tissue evidence="11">Whole body</tissue>
    </source>
</reference>
<dbReference type="STRING" id="448386.A0A2V3IX29"/>
<comment type="pathway">
    <text evidence="2 8">Protein modification; protein glycosylation.</text>
</comment>
<dbReference type="GO" id="GO:0018279">
    <property type="term" value="P:protein N-linked glycosylation via asparagine"/>
    <property type="evidence" value="ECO:0007669"/>
    <property type="project" value="UniProtKB-UniRule"/>
</dbReference>
<comment type="subunit">
    <text evidence="8">Component of the oligosaccharyltransferase (OST) complex.</text>
</comment>
<sequence>MNQRFRILYLISLFALLCNSSHALPVSSPNVLVIGDDVEQSHSTLLSALNLLDSNVTYKATTSDAISLIEDGEHFYSALILLCPRASLDKKLSLSAILNFVDSGNSLFVAAGHHYSSYTSKIVDSIGIDLDSKGNLMRDHQNVFTDLDTGDHTYIRAGGMTKSPYLFGESTNSPSQVVFRGPGATLFNDNELVDSVIWGSPSSYSGDGNQITKVPRAAGHGSVLAAALSTRVGGRAAYFGSFEALSNEAVEKAGAAHEHAIKSFLAWTLGAAGVLRTADVRYECVDDSDVVQDECRVKDFVNFEMDVQMWEQKSKTWMPFVTDDMQLEFVMLNPWVRTRLHADANGTFRAKVPIPDQIGVFKFSVQYFRPGVSPVTMEHVVPVRPYWHNEYERFIPMASPYYVASFSMIGGVFLMGLVLLFANEGQREKEE</sequence>
<evidence type="ECO:0000256" key="7">
    <source>
        <dbReference type="ARBA" id="ARBA00023136"/>
    </source>
</evidence>
<comment type="subcellular location">
    <subcellularLocation>
        <location evidence="8">Endoplasmic reticulum membrane</location>
        <topology evidence="8">Single-pass type I membrane protein</topology>
    </subcellularLocation>
    <subcellularLocation>
        <location evidence="1">Membrane</location>
        <topology evidence="1">Single-pass type I membrane protein</topology>
    </subcellularLocation>
</comment>
<comment type="function">
    <text evidence="8">Subunit of the oligosaccharyl transferase (OST) complex that catalyzes the initial transfer of a defined glycan (Glc(3)Man(9)GlcNAc(2) in eukaryotes) from the lipid carrier dolichol-pyrophosphate to an asparagine residue within an Asn-X-Ser/Thr consensus motif in nascent polypeptide chains, the first step in protein N-glycosylation. N-glycosylation occurs cotranslationally and the complex associates with the Sec61 complex at the channel-forming translocon complex that mediates protein translocation across the endoplasmic reticulum (ER).</text>
</comment>
<organism evidence="11 12">
    <name type="scientific">Gracilariopsis chorda</name>
    <dbReference type="NCBI Taxonomy" id="448386"/>
    <lineage>
        <taxon>Eukaryota</taxon>
        <taxon>Rhodophyta</taxon>
        <taxon>Florideophyceae</taxon>
        <taxon>Rhodymeniophycidae</taxon>
        <taxon>Gracilariales</taxon>
        <taxon>Gracilariaceae</taxon>
        <taxon>Gracilariopsis</taxon>
    </lineage>
</organism>
<dbReference type="AlphaFoldDB" id="A0A2V3IX29"/>
<evidence type="ECO:0000256" key="5">
    <source>
        <dbReference type="ARBA" id="ARBA00022824"/>
    </source>
</evidence>
<keyword evidence="8" id="KW-0732">Signal</keyword>
<dbReference type="InterPro" id="IPR055459">
    <property type="entry name" value="OST48_MD"/>
</dbReference>
<gene>
    <name evidence="11" type="ORF">BWQ96_03648</name>
</gene>
<evidence type="ECO:0000256" key="6">
    <source>
        <dbReference type="ARBA" id="ARBA00022989"/>
    </source>
</evidence>
<feature type="domain" description="OST48 middle" evidence="10">
    <location>
        <begin position="292"/>
        <end position="421"/>
    </location>
</feature>
<dbReference type="PANTHER" id="PTHR10830">
    <property type="entry name" value="DOLICHYL-DIPHOSPHOOLIGOSACCHARIDE--PROTEIN GLYCOSYLTRANSFERASE 48 KDA SUBUNIT"/>
    <property type="match status" value="1"/>
</dbReference>
<feature type="chain" id="PRO_5015800168" description="Dolichyl-diphosphooligosaccharide--protein glycosyltransferase 48 kDa subunit" evidence="8">
    <location>
        <begin position="24"/>
        <end position="431"/>
    </location>
</feature>
<evidence type="ECO:0000256" key="8">
    <source>
        <dbReference type="RuleBase" id="RU361142"/>
    </source>
</evidence>
<feature type="transmembrane region" description="Helical" evidence="8">
    <location>
        <begin position="401"/>
        <end position="422"/>
    </location>
</feature>
<name>A0A2V3IX29_9FLOR</name>
<keyword evidence="11" id="KW-0808">Transferase</keyword>
<evidence type="ECO:0000313" key="12">
    <source>
        <dbReference type="Proteomes" id="UP000247409"/>
    </source>
</evidence>
<keyword evidence="4 8" id="KW-0812">Transmembrane</keyword>
<keyword evidence="7 8" id="KW-0472">Membrane</keyword>
<dbReference type="PANTHER" id="PTHR10830:SF0">
    <property type="entry name" value="DOLICHYL-DIPHOSPHOOLIGOSACCHARIDE--PROTEIN GLYCOSYLTRANSFERASE 48 KDA SUBUNIT"/>
    <property type="match status" value="1"/>
</dbReference>
<dbReference type="UniPathway" id="UPA00378"/>
<keyword evidence="6 8" id="KW-1133">Transmembrane helix</keyword>
<feature type="signal peptide" evidence="8">
    <location>
        <begin position="1"/>
        <end position="23"/>
    </location>
</feature>
<dbReference type="Proteomes" id="UP000247409">
    <property type="component" value="Unassembled WGS sequence"/>
</dbReference>
<accession>A0A2V3IX29</accession>